<accession>A0A4S8MVL9</accession>
<dbReference type="GO" id="GO:0003735">
    <property type="term" value="F:structural constituent of ribosome"/>
    <property type="evidence" value="ECO:0007669"/>
    <property type="project" value="InterPro"/>
</dbReference>
<keyword evidence="9" id="KW-1185">Reference proteome</keyword>
<evidence type="ECO:0000256" key="4">
    <source>
        <dbReference type="ARBA" id="ARBA00022980"/>
    </source>
</evidence>
<evidence type="ECO:0000256" key="2">
    <source>
        <dbReference type="ARBA" id="ARBA00010152"/>
    </source>
</evidence>
<evidence type="ECO:0000313" key="9">
    <source>
        <dbReference type="Proteomes" id="UP000297245"/>
    </source>
</evidence>
<protein>
    <submittedName>
        <fullName evidence="8">Uncharacterized protein</fullName>
    </submittedName>
</protein>
<feature type="region of interest" description="Disordered" evidence="7">
    <location>
        <begin position="143"/>
        <end position="162"/>
    </location>
</feature>
<comment type="similarity">
    <text evidence="2">Belongs to the mitochondrion-specific ribosomal protein mL41 family.</text>
</comment>
<name>A0A4S8MVL9_DENBC</name>
<evidence type="ECO:0000256" key="1">
    <source>
        <dbReference type="ARBA" id="ARBA00004173"/>
    </source>
</evidence>
<dbReference type="AlphaFoldDB" id="A0A4S8MVL9"/>
<comment type="subcellular location">
    <subcellularLocation>
        <location evidence="1">Mitochondrion</location>
    </subcellularLocation>
</comment>
<dbReference type="PANTHER" id="PTHR21338">
    <property type="entry name" value="MITOCHONDRIAL RIBOSOMAL PROTEIN L41"/>
    <property type="match status" value="1"/>
</dbReference>
<evidence type="ECO:0000313" key="8">
    <source>
        <dbReference type="EMBL" id="THV07353.1"/>
    </source>
</evidence>
<evidence type="ECO:0000256" key="7">
    <source>
        <dbReference type="SAM" id="MobiDB-lite"/>
    </source>
</evidence>
<dbReference type="EMBL" id="ML179038">
    <property type="protein sequence ID" value="THV07353.1"/>
    <property type="molecule type" value="Genomic_DNA"/>
</dbReference>
<dbReference type="GO" id="GO:0006412">
    <property type="term" value="P:translation"/>
    <property type="evidence" value="ECO:0007669"/>
    <property type="project" value="TreeGrafter"/>
</dbReference>
<gene>
    <name evidence="8" type="ORF">K435DRAFT_959932</name>
</gene>
<evidence type="ECO:0000256" key="3">
    <source>
        <dbReference type="ARBA" id="ARBA00022946"/>
    </source>
</evidence>
<reference evidence="8 9" key="1">
    <citation type="journal article" date="2019" name="Nat. Ecol. Evol.">
        <title>Megaphylogeny resolves global patterns of mushroom evolution.</title>
        <authorList>
            <person name="Varga T."/>
            <person name="Krizsan K."/>
            <person name="Foldi C."/>
            <person name="Dima B."/>
            <person name="Sanchez-Garcia M."/>
            <person name="Sanchez-Ramirez S."/>
            <person name="Szollosi G.J."/>
            <person name="Szarkandi J.G."/>
            <person name="Papp V."/>
            <person name="Albert L."/>
            <person name="Andreopoulos W."/>
            <person name="Angelini C."/>
            <person name="Antonin V."/>
            <person name="Barry K.W."/>
            <person name="Bougher N.L."/>
            <person name="Buchanan P."/>
            <person name="Buyck B."/>
            <person name="Bense V."/>
            <person name="Catcheside P."/>
            <person name="Chovatia M."/>
            <person name="Cooper J."/>
            <person name="Damon W."/>
            <person name="Desjardin D."/>
            <person name="Finy P."/>
            <person name="Geml J."/>
            <person name="Haridas S."/>
            <person name="Hughes K."/>
            <person name="Justo A."/>
            <person name="Karasinski D."/>
            <person name="Kautmanova I."/>
            <person name="Kiss B."/>
            <person name="Kocsube S."/>
            <person name="Kotiranta H."/>
            <person name="LaButti K.M."/>
            <person name="Lechner B.E."/>
            <person name="Liimatainen K."/>
            <person name="Lipzen A."/>
            <person name="Lukacs Z."/>
            <person name="Mihaltcheva S."/>
            <person name="Morgado L.N."/>
            <person name="Niskanen T."/>
            <person name="Noordeloos M.E."/>
            <person name="Ohm R.A."/>
            <person name="Ortiz-Santana B."/>
            <person name="Ovrebo C."/>
            <person name="Racz N."/>
            <person name="Riley R."/>
            <person name="Savchenko A."/>
            <person name="Shiryaev A."/>
            <person name="Soop K."/>
            <person name="Spirin V."/>
            <person name="Szebenyi C."/>
            <person name="Tomsovsky M."/>
            <person name="Tulloss R.E."/>
            <person name="Uehling J."/>
            <person name="Grigoriev I.V."/>
            <person name="Vagvolgyi C."/>
            <person name="Papp T."/>
            <person name="Martin F.M."/>
            <person name="Miettinen O."/>
            <person name="Hibbett D.S."/>
            <person name="Nagy L.G."/>
        </authorList>
    </citation>
    <scope>NUCLEOTIDE SEQUENCE [LARGE SCALE GENOMIC DNA]</scope>
    <source>
        <strain evidence="8 9">CBS 962.96</strain>
    </source>
</reference>
<dbReference type="Proteomes" id="UP000297245">
    <property type="component" value="Unassembled WGS sequence"/>
</dbReference>
<dbReference type="OrthoDB" id="408933at2759"/>
<organism evidence="8 9">
    <name type="scientific">Dendrothele bispora (strain CBS 962.96)</name>
    <dbReference type="NCBI Taxonomy" id="1314807"/>
    <lineage>
        <taxon>Eukaryota</taxon>
        <taxon>Fungi</taxon>
        <taxon>Dikarya</taxon>
        <taxon>Basidiomycota</taxon>
        <taxon>Agaricomycotina</taxon>
        <taxon>Agaricomycetes</taxon>
        <taxon>Agaricomycetidae</taxon>
        <taxon>Agaricales</taxon>
        <taxon>Agaricales incertae sedis</taxon>
        <taxon>Dendrothele</taxon>
    </lineage>
</organism>
<sequence length="162" mass="18094">MFPTVARLSKASRKPLTTKRGNKDYYKGTRQAFLPGGHRTGAPGQHVVRGKAKYRLLDEKVRVFVAPPIHEIESCSLKPYVHTSVRLSKSQERAAYGRFVTTGGLTSEHYFKLLRENAAKKHQDALAMGRALNWGQEAGITNEAEKKEESALDTAMQKLGLR</sequence>
<dbReference type="GO" id="GO:0005762">
    <property type="term" value="C:mitochondrial large ribosomal subunit"/>
    <property type="evidence" value="ECO:0007669"/>
    <property type="project" value="InterPro"/>
</dbReference>
<dbReference type="InterPro" id="IPR019189">
    <property type="entry name" value="Ribosomal_mL41"/>
</dbReference>
<keyword evidence="4" id="KW-0689">Ribosomal protein</keyword>
<proteinExistence type="inferred from homology"/>
<dbReference type="PANTHER" id="PTHR21338:SF0">
    <property type="entry name" value="LARGE RIBOSOMAL SUBUNIT PROTEIN ML41"/>
    <property type="match status" value="1"/>
</dbReference>
<evidence type="ECO:0000256" key="5">
    <source>
        <dbReference type="ARBA" id="ARBA00023128"/>
    </source>
</evidence>
<keyword evidence="5" id="KW-0496">Mitochondrion</keyword>
<keyword evidence="3" id="KW-0809">Transit peptide</keyword>
<evidence type="ECO:0000256" key="6">
    <source>
        <dbReference type="ARBA" id="ARBA00023274"/>
    </source>
</evidence>
<dbReference type="Pfam" id="PF09809">
    <property type="entry name" value="MRP-L27"/>
    <property type="match status" value="1"/>
</dbReference>
<keyword evidence="6" id="KW-0687">Ribonucleoprotein</keyword>